<proteinExistence type="predicted"/>
<dbReference type="InterPro" id="IPR000182">
    <property type="entry name" value="GNAT_dom"/>
</dbReference>
<dbReference type="PROSITE" id="PS51186">
    <property type="entry name" value="GNAT"/>
    <property type="match status" value="1"/>
</dbReference>
<name>A0A2K9YZ63_RHILE</name>
<evidence type="ECO:0000313" key="2">
    <source>
        <dbReference type="EMBL" id="AUW41250.1"/>
    </source>
</evidence>
<sequence>MLRVRPAASRQWRTLPASQNRLLCEGAKVRKTCVAFIGNFATKENHTMESIIEIGTIKDVESWAELRVALWPHHSLEDHRAELSRAFLSESGEAVAFIARNAANDAVGFAEATLRHDYVNGCSSSPVLFLEGIYIRPVDRRKGIARLLCNAVADWGKSLGCVEFGSDAPLENSASHALHTALGFEETQRVVFFRKPL</sequence>
<dbReference type="Pfam" id="PF00583">
    <property type="entry name" value="Acetyltransf_1"/>
    <property type="match status" value="1"/>
</dbReference>
<keyword evidence="2" id="KW-0012">Acyltransferase</keyword>
<dbReference type="CDD" id="cd04301">
    <property type="entry name" value="NAT_SF"/>
    <property type="match status" value="1"/>
</dbReference>
<protein>
    <submittedName>
        <fullName evidence="2">Aminoglycoside N(6')-acetyltransferase type 1 (Modular protein)</fullName>
        <ecNumber evidence="2">2.3.1.82</ecNumber>
    </submittedName>
</protein>
<dbReference type="EMBL" id="CP025012">
    <property type="protein sequence ID" value="AUW41250.1"/>
    <property type="molecule type" value="Genomic_DNA"/>
</dbReference>
<evidence type="ECO:0000259" key="1">
    <source>
        <dbReference type="PROSITE" id="PS51186"/>
    </source>
</evidence>
<dbReference type="SUPFAM" id="SSF55729">
    <property type="entry name" value="Acyl-CoA N-acyltransferases (Nat)"/>
    <property type="match status" value="1"/>
</dbReference>
<dbReference type="Proteomes" id="UP000238523">
    <property type="component" value="Chromosome"/>
</dbReference>
<keyword evidence="2" id="KW-0808">Transferase</keyword>
<reference evidence="2 3" key="1">
    <citation type="submission" date="2017-11" db="EMBL/GenBank/DDBJ databases">
        <title>Complete genome of Rhizobium leguminosarum Norway, an ineffective micro-symbiont.</title>
        <authorList>
            <person name="Hoffrichter A."/>
            <person name="Liang J."/>
            <person name="Brachmann A."/>
            <person name="Marin M."/>
        </authorList>
    </citation>
    <scope>NUCLEOTIDE SEQUENCE [LARGE SCALE GENOMIC DNA]</scope>
    <source>
        <strain evidence="2 3">Norway</strain>
    </source>
</reference>
<evidence type="ECO:0000313" key="3">
    <source>
        <dbReference type="Proteomes" id="UP000238523"/>
    </source>
</evidence>
<gene>
    <name evidence="2" type="ORF">CUJ84_Chr000849</name>
</gene>
<dbReference type="GO" id="GO:0047663">
    <property type="term" value="F:aminoglycoside 6'-N-acetyltransferase activity"/>
    <property type="evidence" value="ECO:0007669"/>
    <property type="project" value="UniProtKB-EC"/>
</dbReference>
<dbReference type="EC" id="2.3.1.82" evidence="2"/>
<dbReference type="AlphaFoldDB" id="A0A2K9YZ63"/>
<feature type="domain" description="N-acetyltransferase" evidence="1">
    <location>
        <begin position="50"/>
        <end position="197"/>
    </location>
</feature>
<dbReference type="Gene3D" id="3.40.630.30">
    <property type="match status" value="1"/>
</dbReference>
<organism evidence="2 3">
    <name type="scientific">Rhizobium leguminosarum</name>
    <dbReference type="NCBI Taxonomy" id="384"/>
    <lineage>
        <taxon>Bacteria</taxon>
        <taxon>Pseudomonadati</taxon>
        <taxon>Pseudomonadota</taxon>
        <taxon>Alphaproteobacteria</taxon>
        <taxon>Hyphomicrobiales</taxon>
        <taxon>Rhizobiaceae</taxon>
        <taxon>Rhizobium/Agrobacterium group</taxon>
        <taxon>Rhizobium</taxon>
    </lineage>
</organism>
<accession>A0A2K9YZ63</accession>
<dbReference type="InterPro" id="IPR016181">
    <property type="entry name" value="Acyl_CoA_acyltransferase"/>
</dbReference>
<dbReference type="NCBIfam" id="NF043067">
    <property type="entry name" value="AAC_6p_group_E"/>
    <property type="match status" value="1"/>
</dbReference>